<dbReference type="InterPro" id="IPR020846">
    <property type="entry name" value="MFS_dom"/>
</dbReference>
<feature type="transmembrane region" description="Helical" evidence="2">
    <location>
        <begin position="123"/>
        <end position="141"/>
    </location>
</feature>
<dbReference type="Pfam" id="PF07690">
    <property type="entry name" value="MFS_1"/>
    <property type="match status" value="1"/>
</dbReference>
<feature type="transmembrane region" description="Helical" evidence="2">
    <location>
        <begin position="98"/>
        <end position="117"/>
    </location>
</feature>
<dbReference type="PROSITE" id="PS50850">
    <property type="entry name" value="MFS"/>
    <property type="match status" value="1"/>
</dbReference>
<evidence type="ECO:0000313" key="4">
    <source>
        <dbReference type="EMBL" id="CAB4891159.1"/>
    </source>
</evidence>
<evidence type="ECO:0000259" key="3">
    <source>
        <dbReference type="PROSITE" id="PS50850"/>
    </source>
</evidence>
<feature type="transmembrane region" description="Helical" evidence="2">
    <location>
        <begin position="365"/>
        <end position="391"/>
    </location>
</feature>
<dbReference type="InterPro" id="IPR011701">
    <property type="entry name" value="MFS"/>
</dbReference>
<feature type="transmembrane region" description="Helical" evidence="2">
    <location>
        <begin position="334"/>
        <end position="353"/>
    </location>
</feature>
<feature type="transmembrane region" description="Helical" evidence="2">
    <location>
        <begin position="182"/>
        <end position="207"/>
    </location>
</feature>
<feature type="transmembrane region" description="Helical" evidence="2">
    <location>
        <begin position="71"/>
        <end position="91"/>
    </location>
</feature>
<reference evidence="4" key="1">
    <citation type="submission" date="2020-05" db="EMBL/GenBank/DDBJ databases">
        <authorList>
            <person name="Chiriac C."/>
            <person name="Salcher M."/>
            <person name="Ghai R."/>
            <person name="Kavagutti S V."/>
        </authorList>
    </citation>
    <scope>NUCLEOTIDE SEQUENCE</scope>
</reference>
<evidence type="ECO:0000256" key="1">
    <source>
        <dbReference type="SAM" id="MobiDB-lite"/>
    </source>
</evidence>
<keyword evidence="2" id="KW-0812">Transmembrane</keyword>
<feature type="transmembrane region" description="Helical" evidence="2">
    <location>
        <begin position="283"/>
        <end position="302"/>
    </location>
</feature>
<sequence length="425" mass="44900">MTNSQPATTPASSSASAKSTKPAATARQGRGAAYLGILLLAFGLLTAITSYSPLAASISADIGLTDVTYGLLGTVGPFMFAFASLITPFVARRISLEWTIVIAAAMIGAGQILRAFAGESIGFFAWSIVAMLGIGAGNMLLPPLVKRFFPDRIVSVSTVYLTVMVFSTIYPPLLAVPIAEWVGWRAAVGVWGVIEVIAVLPWLIAIFTRRASAVPSALAAAPDSAPAVSHSVITKRVWSHPTSWAMLVIYAMSTMNFYTVVAWMPTILGQTAGIEPAVAGELLALYAAVGIPIGFFVAPLVAKVRNLGMLYVVVAVCVIIGYLGLWFMPGTAPWLWMLLAGISPTMFSITLVATNFRTSNELGGVTLTGMVAFGGFFIGGFAPLVVGVFAANNLPWSVTYIMLIASLVVVIGVHFMLRRKVLVDQ</sequence>
<dbReference type="Gene3D" id="1.20.1250.20">
    <property type="entry name" value="MFS general substrate transporter like domains"/>
    <property type="match status" value="2"/>
</dbReference>
<keyword evidence="2" id="KW-1133">Transmembrane helix</keyword>
<feature type="domain" description="Major facilitator superfamily (MFS) profile" evidence="3">
    <location>
        <begin position="29"/>
        <end position="421"/>
    </location>
</feature>
<protein>
    <submittedName>
        <fullName evidence="4">Unannotated protein</fullName>
    </submittedName>
</protein>
<organism evidence="4">
    <name type="scientific">freshwater metagenome</name>
    <dbReference type="NCBI Taxonomy" id="449393"/>
    <lineage>
        <taxon>unclassified sequences</taxon>
        <taxon>metagenomes</taxon>
        <taxon>ecological metagenomes</taxon>
    </lineage>
</organism>
<gene>
    <name evidence="4" type="ORF">UFOPK3516_00378</name>
</gene>
<feature type="transmembrane region" description="Helical" evidence="2">
    <location>
        <begin position="31"/>
        <end position="51"/>
    </location>
</feature>
<feature type="transmembrane region" description="Helical" evidence="2">
    <location>
        <begin position="153"/>
        <end position="170"/>
    </location>
</feature>
<name>A0A6J7FFI0_9ZZZZ</name>
<dbReference type="PANTHER" id="PTHR23523">
    <property type="match status" value="1"/>
</dbReference>
<dbReference type="InterPro" id="IPR052524">
    <property type="entry name" value="MFS_Cyanate_Porter"/>
</dbReference>
<feature type="transmembrane region" description="Helical" evidence="2">
    <location>
        <begin position="244"/>
        <end position="263"/>
    </location>
</feature>
<accession>A0A6J7FFI0</accession>
<dbReference type="AlphaFoldDB" id="A0A6J7FFI0"/>
<dbReference type="SUPFAM" id="SSF103473">
    <property type="entry name" value="MFS general substrate transporter"/>
    <property type="match status" value="1"/>
</dbReference>
<dbReference type="GO" id="GO:0022857">
    <property type="term" value="F:transmembrane transporter activity"/>
    <property type="evidence" value="ECO:0007669"/>
    <property type="project" value="InterPro"/>
</dbReference>
<dbReference type="EMBL" id="CAFBMB010000017">
    <property type="protein sequence ID" value="CAB4891159.1"/>
    <property type="molecule type" value="Genomic_DNA"/>
</dbReference>
<proteinExistence type="predicted"/>
<keyword evidence="2" id="KW-0472">Membrane</keyword>
<feature type="region of interest" description="Disordered" evidence="1">
    <location>
        <begin position="1"/>
        <end position="23"/>
    </location>
</feature>
<dbReference type="PANTHER" id="PTHR23523:SF2">
    <property type="entry name" value="2-NITROIMIDAZOLE TRANSPORTER"/>
    <property type="match status" value="1"/>
</dbReference>
<feature type="transmembrane region" description="Helical" evidence="2">
    <location>
        <begin position="397"/>
        <end position="417"/>
    </location>
</feature>
<feature type="transmembrane region" description="Helical" evidence="2">
    <location>
        <begin position="309"/>
        <end position="328"/>
    </location>
</feature>
<dbReference type="InterPro" id="IPR036259">
    <property type="entry name" value="MFS_trans_sf"/>
</dbReference>
<evidence type="ECO:0000256" key="2">
    <source>
        <dbReference type="SAM" id="Phobius"/>
    </source>
</evidence>